<dbReference type="Pfam" id="PF03787">
    <property type="entry name" value="RAMPs"/>
    <property type="match status" value="1"/>
</dbReference>
<protein>
    <recommendedName>
        <fullName evidence="3">CRISPR system Cms protein Csm5</fullName>
    </recommendedName>
    <alternativeName>
        <fullName evidence="6">CRISPR type III A-associated protein Csm5</fullName>
    </alternativeName>
</protein>
<sequence>MKIALIARTPVHIGTGQTYFPNEYVTSTGKSGVGFVSRIDIRKFSSVLNEDQRDSFIADLDESFKMTEFFKQNNLVPKDLRRYLVENRSGNHNPQEIRECIKTNNIPYIPGSSLKGAIRTALLWWYAKDDSRYTDSIEQDLENDRYGKKKRAIGSGYVDRVFACNYPGNKPDPKYDLLRFLQVSDCMPVENKTSIESIITYSLQNSGNLRPKNFQIFAECVNGSFSGSIGGLDQIKKVATHRDFPQLKDKISLLGMDSLSDTGAVPAHLQKVLSEWSRWCFSKEQDLVRDDDSCTDYLKPVQSWLSESSHIRLGFGVGTLYQTMIGILEEQDPDLAVRLIDTYKLARGHPEHNVYDTIDPPYPKTLEFTANGDPLGWLSCSFEA</sequence>
<dbReference type="PANTHER" id="PTHR38007">
    <property type="entry name" value="CRISPR SYSTEM CMS PROTEIN CSM5"/>
    <property type="match status" value="1"/>
</dbReference>
<dbReference type="Proteomes" id="UP000245934">
    <property type="component" value="Unassembled WGS sequence"/>
</dbReference>
<evidence type="ECO:0000313" key="8">
    <source>
        <dbReference type="EMBL" id="PWR70466.1"/>
    </source>
</evidence>
<keyword evidence="5" id="KW-0051">Antiviral defense</keyword>
<comment type="function">
    <text evidence="1">This subunit might be involved in maturation of a crRNA intermediate to its mature form.</text>
</comment>
<comment type="caution">
    <text evidence="8">The sequence shown here is derived from an EMBL/GenBank/DDBJ whole genome shotgun (WGS) entry which is preliminary data.</text>
</comment>
<dbReference type="OrthoDB" id="86248at2157"/>
<evidence type="ECO:0000313" key="9">
    <source>
        <dbReference type="Proteomes" id="UP000245934"/>
    </source>
</evidence>
<evidence type="ECO:0000256" key="3">
    <source>
        <dbReference type="ARBA" id="ARBA00016113"/>
    </source>
</evidence>
<dbReference type="GeneID" id="97610236"/>
<proteinExistence type="inferred from homology"/>
<dbReference type="InterPro" id="IPR010173">
    <property type="entry name" value="CRISPR-assoc_Csm5"/>
</dbReference>
<dbReference type="NCBIfam" id="TIGR01899">
    <property type="entry name" value="cas_TM1807_csm5"/>
    <property type="match status" value="1"/>
</dbReference>
<evidence type="ECO:0000256" key="6">
    <source>
        <dbReference type="ARBA" id="ARBA00031720"/>
    </source>
</evidence>
<keyword evidence="9" id="KW-1185">Reference proteome</keyword>
<evidence type="ECO:0000256" key="5">
    <source>
        <dbReference type="ARBA" id="ARBA00023118"/>
    </source>
</evidence>
<name>A0A2V2MYI4_9EURY</name>
<comment type="similarity">
    <text evidence="2">Belongs to the CRISPR-associated Csm5 family.</text>
</comment>
<evidence type="ECO:0000256" key="2">
    <source>
        <dbReference type="ARBA" id="ARBA00006680"/>
    </source>
</evidence>
<accession>A0A2V2MYI4</accession>
<dbReference type="EMBL" id="QGMZ01000041">
    <property type="protein sequence ID" value="PWR70466.1"/>
    <property type="molecule type" value="Genomic_DNA"/>
</dbReference>
<evidence type="ECO:0000259" key="7">
    <source>
        <dbReference type="Pfam" id="PF03787"/>
    </source>
</evidence>
<keyword evidence="4" id="KW-0694">RNA-binding</keyword>
<evidence type="ECO:0000256" key="1">
    <source>
        <dbReference type="ARBA" id="ARBA00003088"/>
    </source>
</evidence>
<dbReference type="GO" id="GO:0051607">
    <property type="term" value="P:defense response to virus"/>
    <property type="evidence" value="ECO:0007669"/>
    <property type="project" value="UniProtKB-KW"/>
</dbReference>
<organism evidence="8 9">
    <name type="scientific">Methanospirillum stamsii</name>
    <dbReference type="NCBI Taxonomy" id="1277351"/>
    <lineage>
        <taxon>Archaea</taxon>
        <taxon>Methanobacteriati</taxon>
        <taxon>Methanobacteriota</taxon>
        <taxon>Stenosarchaea group</taxon>
        <taxon>Methanomicrobia</taxon>
        <taxon>Methanomicrobiales</taxon>
        <taxon>Methanospirillaceae</taxon>
        <taxon>Methanospirillum</taxon>
    </lineage>
</organism>
<dbReference type="PANTHER" id="PTHR38007:SF1">
    <property type="entry name" value="CRISPR SYSTEM CMS PROTEIN CSM5"/>
    <property type="match status" value="1"/>
</dbReference>
<dbReference type="GO" id="GO:0003723">
    <property type="term" value="F:RNA binding"/>
    <property type="evidence" value="ECO:0007669"/>
    <property type="project" value="UniProtKB-KW"/>
</dbReference>
<gene>
    <name evidence="8" type="primary">csm5</name>
    <name evidence="8" type="ORF">DLD82_15445</name>
</gene>
<feature type="domain" description="CRISPR type III-associated protein" evidence="7">
    <location>
        <begin position="7"/>
        <end position="211"/>
    </location>
</feature>
<dbReference type="AlphaFoldDB" id="A0A2V2MYI4"/>
<evidence type="ECO:0000256" key="4">
    <source>
        <dbReference type="ARBA" id="ARBA00022884"/>
    </source>
</evidence>
<dbReference type="InterPro" id="IPR005537">
    <property type="entry name" value="RAMP_III_fam"/>
</dbReference>
<reference evidence="8 9" key="1">
    <citation type="submission" date="2018-05" db="EMBL/GenBank/DDBJ databases">
        <title>Draft genome of Methanospirillum stamsii Pt1.</title>
        <authorList>
            <person name="Dueholm M.S."/>
            <person name="Nielsen P.H."/>
            <person name="Bakmann L.F."/>
            <person name="Otzen D.E."/>
        </authorList>
    </citation>
    <scope>NUCLEOTIDE SEQUENCE [LARGE SCALE GENOMIC DNA]</scope>
    <source>
        <strain evidence="8 9">Pt1</strain>
    </source>
</reference>
<dbReference type="RefSeq" id="WP_109942027.1">
    <property type="nucleotide sequence ID" value="NZ_CP176366.1"/>
</dbReference>